<feature type="signal peptide" evidence="10">
    <location>
        <begin position="1"/>
        <end position="24"/>
    </location>
</feature>
<evidence type="ECO:0000256" key="8">
    <source>
        <dbReference type="PROSITE-ProRule" id="PRU01360"/>
    </source>
</evidence>
<keyword evidence="3 8" id="KW-1134">Transmembrane beta strand</keyword>
<keyword evidence="14" id="KW-1185">Reference proteome</keyword>
<dbReference type="GO" id="GO:0009279">
    <property type="term" value="C:cell outer membrane"/>
    <property type="evidence" value="ECO:0007669"/>
    <property type="project" value="UniProtKB-SubCell"/>
</dbReference>
<keyword evidence="10" id="KW-0732">Signal</keyword>
<evidence type="ECO:0000256" key="9">
    <source>
        <dbReference type="RuleBase" id="RU003357"/>
    </source>
</evidence>
<evidence type="ECO:0000256" key="7">
    <source>
        <dbReference type="ARBA" id="ARBA00023237"/>
    </source>
</evidence>
<dbReference type="Pfam" id="PF07715">
    <property type="entry name" value="Plug"/>
    <property type="match status" value="1"/>
</dbReference>
<dbReference type="SUPFAM" id="SSF49464">
    <property type="entry name" value="Carboxypeptidase regulatory domain-like"/>
    <property type="match status" value="1"/>
</dbReference>
<reference evidence="13 14" key="1">
    <citation type="submission" date="2020-08" db="EMBL/GenBank/DDBJ databases">
        <title>Genomic Encyclopedia of Type Strains, Phase IV (KMG-IV): sequencing the most valuable type-strain genomes for metagenomic binning, comparative biology and taxonomic classification.</title>
        <authorList>
            <person name="Goeker M."/>
        </authorList>
    </citation>
    <scope>NUCLEOTIDE SEQUENCE [LARGE SCALE GENOMIC DNA]</scope>
    <source>
        <strain evidence="13 14">DSM 29568</strain>
    </source>
</reference>
<proteinExistence type="inferred from homology"/>
<keyword evidence="7 8" id="KW-0998">Cell outer membrane</keyword>
<dbReference type="InterPro" id="IPR023996">
    <property type="entry name" value="TonB-dep_OMP_SusC/RagA"/>
</dbReference>
<dbReference type="SUPFAM" id="SSF56935">
    <property type="entry name" value="Porins"/>
    <property type="match status" value="1"/>
</dbReference>
<organism evidence="13 14">
    <name type="scientific">Mesonia hippocampi</name>
    <dbReference type="NCBI Taxonomy" id="1628250"/>
    <lineage>
        <taxon>Bacteria</taxon>
        <taxon>Pseudomonadati</taxon>
        <taxon>Bacteroidota</taxon>
        <taxon>Flavobacteriia</taxon>
        <taxon>Flavobacteriales</taxon>
        <taxon>Flavobacteriaceae</taxon>
        <taxon>Mesonia</taxon>
    </lineage>
</organism>
<feature type="chain" id="PRO_5032741718" evidence="10">
    <location>
        <begin position="25"/>
        <end position="1123"/>
    </location>
</feature>
<keyword evidence="4 8" id="KW-0812">Transmembrane</keyword>
<keyword evidence="6 8" id="KW-0472">Membrane</keyword>
<dbReference type="InterPro" id="IPR000531">
    <property type="entry name" value="Beta-barrel_TonB"/>
</dbReference>
<dbReference type="InterPro" id="IPR012910">
    <property type="entry name" value="Plug_dom"/>
</dbReference>
<evidence type="ECO:0000259" key="12">
    <source>
        <dbReference type="Pfam" id="PF07715"/>
    </source>
</evidence>
<comment type="similarity">
    <text evidence="8 9">Belongs to the TonB-dependent receptor family.</text>
</comment>
<evidence type="ECO:0000256" key="1">
    <source>
        <dbReference type="ARBA" id="ARBA00004571"/>
    </source>
</evidence>
<dbReference type="InterPro" id="IPR037066">
    <property type="entry name" value="Plug_dom_sf"/>
</dbReference>
<comment type="subcellular location">
    <subcellularLocation>
        <location evidence="1 8">Cell outer membrane</location>
        <topology evidence="1 8">Multi-pass membrane protein</topology>
    </subcellularLocation>
</comment>
<dbReference type="Pfam" id="PF00593">
    <property type="entry name" value="TonB_dep_Rec_b-barrel"/>
    <property type="match status" value="1"/>
</dbReference>
<dbReference type="InterPro" id="IPR008969">
    <property type="entry name" value="CarboxyPept-like_regulatory"/>
</dbReference>
<evidence type="ECO:0000256" key="10">
    <source>
        <dbReference type="SAM" id="SignalP"/>
    </source>
</evidence>
<dbReference type="EMBL" id="JACIFO010000005">
    <property type="protein sequence ID" value="MBB4119216.1"/>
    <property type="molecule type" value="Genomic_DNA"/>
</dbReference>
<evidence type="ECO:0000313" key="13">
    <source>
        <dbReference type="EMBL" id="MBB4119216.1"/>
    </source>
</evidence>
<sequence length="1123" mass="125509">MIKEKLRNPIIVTFLLFCSFIMSAQERNISGMVTGASDGIPIPFVNITIKDKPGKGATTDFDGNYTINAATGDVLVFSTVGMKTKQQTIGTGSTYNISLETDIAELEAVVITGFDNVEERLFTGANSTISAEDLKVDGVVDVSRMLEGKAAGVNIQNVTGTFGAAPKITIRGASSIFGDTKPLFVIDGVVQEDIIDLDFDELASGDATTLIGSSIAGLNANDIAGIEILKDASATALYGARALNGVVVINTISGKRETPTTINYTLEQTVRATPKYSQYDILNSQETMSIFKEMEAKGFLTQAGVVQSRSGGVYYTLYDKINRFIGDDYTSPYSNNGFEVTNTPEYRNLYLQQYEKANTDWFKTLFRQSITQNHSLSFSGGGEHNSYYASVSFFNDPGLTIADDVKRLTTNFKNTFYLSDKFNLTLSSKASKRSQKAPGTYAKSNDVVSGEVSRNFDINPFSYTLNTNRTVRPRNNNGGLEYIWDNYAPFNIINELNNNYIELDVMDFLFQVDANYKITDKLTYNLTASGRYVNSSSEHNVTENANAAEAYRSMGTTIIRDNNPFLFDDPENPTEKPRSVLPYGGMYNKRDNTLESYYVRNTLNYKTKLNDIHDLVVFGGQDLRYVDRNQTFFEGYGMQYDKGYVPNINPDYFDKYIGEGGQYFGKSTFRERTVSFFGKVTYGYDNRYIVALTGRYDGSNRQGKSTSSRWLPTWSISGKWNAAREKFLEDSKIISNLTIRPSYGLTATAGPATNSLAIFRSESIFRKSVSQRENMLSIVELQNDDLTWEKQYETNIGLDLGLLENRINISADVYQRKGFDLIDYVNTSGIGGQYVKAMNDADMTTKGFELSINSTNIKTEDFSWSTTLNFSIFDQEVTKLQNKPNVLDLVDLTGGNVVGYPRNSLFSFDFQGLNDQGLPTFILPEGSSSITGANFQDTEDLLDYLVYEGSIEPNKTAGFSNTFNYKNWSLNMFISASWGNKIRLNPTFSSSYSDLDVFTKDFANRWLLPGDEDKTNIPVIADRRLVEQYPNLNRAYNAYNYSTARVADGGFVRMKNISLSYNFPKEFVNKLGMSKFSLKALATNPFLIYSDDKLNGQDPEFFMAGGVSYPIMQQYTLSLNLSI</sequence>
<dbReference type="Gene3D" id="2.170.130.10">
    <property type="entry name" value="TonB-dependent receptor, plug domain"/>
    <property type="match status" value="1"/>
</dbReference>
<accession>A0A840EUS0</accession>
<evidence type="ECO:0000256" key="4">
    <source>
        <dbReference type="ARBA" id="ARBA00022692"/>
    </source>
</evidence>
<evidence type="ECO:0000256" key="5">
    <source>
        <dbReference type="ARBA" id="ARBA00023077"/>
    </source>
</evidence>
<dbReference type="Proteomes" id="UP000553034">
    <property type="component" value="Unassembled WGS sequence"/>
</dbReference>
<dbReference type="NCBIfam" id="TIGR04056">
    <property type="entry name" value="OMP_RagA_SusC"/>
    <property type="match status" value="1"/>
</dbReference>
<dbReference type="Pfam" id="PF13715">
    <property type="entry name" value="CarbopepD_reg_2"/>
    <property type="match status" value="1"/>
</dbReference>
<dbReference type="PROSITE" id="PS52016">
    <property type="entry name" value="TONB_DEPENDENT_REC_3"/>
    <property type="match status" value="1"/>
</dbReference>
<dbReference type="Gene3D" id="2.40.170.20">
    <property type="entry name" value="TonB-dependent receptor, beta-barrel domain"/>
    <property type="match status" value="1"/>
</dbReference>
<name>A0A840EUS0_9FLAO</name>
<dbReference type="AlphaFoldDB" id="A0A840EUS0"/>
<evidence type="ECO:0000256" key="2">
    <source>
        <dbReference type="ARBA" id="ARBA00022448"/>
    </source>
</evidence>
<evidence type="ECO:0000256" key="6">
    <source>
        <dbReference type="ARBA" id="ARBA00023136"/>
    </source>
</evidence>
<evidence type="ECO:0000313" key="14">
    <source>
        <dbReference type="Proteomes" id="UP000553034"/>
    </source>
</evidence>
<dbReference type="Gene3D" id="2.60.40.1120">
    <property type="entry name" value="Carboxypeptidase-like, regulatory domain"/>
    <property type="match status" value="1"/>
</dbReference>
<gene>
    <name evidence="13" type="ORF">GGR32_001512</name>
</gene>
<dbReference type="InterPro" id="IPR039426">
    <property type="entry name" value="TonB-dep_rcpt-like"/>
</dbReference>
<comment type="caution">
    <text evidence="13">The sequence shown here is derived from an EMBL/GenBank/DDBJ whole genome shotgun (WGS) entry which is preliminary data.</text>
</comment>
<dbReference type="InterPro" id="IPR036942">
    <property type="entry name" value="Beta-barrel_TonB_sf"/>
</dbReference>
<feature type="domain" description="TonB-dependent receptor-like beta-barrel" evidence="11">
    <location>
        <begin position="470"/>
        <end position="978"/>
    </location>
</feature>
<protein>
    <submittedName>
        <fullName evidence="13">TonB-linked SusC/RagA family outer membrane protein</fullName>
    </submittedName>
</protein>
<feature type="domain" description="TonB-dependent receptor plug" evidence="12">
    <location>
        <begin position="123"/>
        <end position="246"/>
    </location>
</feature>
<evidence type="ECO:0000256" key="3">
    <source>
        <dbReference type="ARBA" id="ARBA00022452"/>
    </source>
</evidence>
<keyword evidence="5 9" id="KW-0798">TonB box</keyword>
<keyword evidence="2 8" id="KW-0813">Transport</keyword>
<evidence type="ECO:0000259" key="11">
    <source>
        <dbReference type="Pfam" id="PF00593"/>
    </source>
</evidence>